<dbReference type="PROSITE" id="PS50893">
    <property type="entry name" value="ABC_TRANSPORTER_2"/>
    <property type="match status" value="1"/>
</dbReference>
<dbReference type="Gene3D" id="1.20.1560.10">
    <property type="entry name" value="ABC transporter type 1, transmembrane domain"/>
    <property type="match status" value="1"/>
</dbReference>
<feature type="transmembrane region" description="Helical" evidence="7">
    <location>
        <begin position="54"/>
        <end position="76"/>
    </location>
</feature>
<reference evidence="11" key="1">
    <citation type="journal article" date="2019" name="Int. J. Syst. Evol. Microbiol.">
        <title>The Global Catalogue of Microorganisms (GCM) 10K type strain sequencing project: providing services to taxonomists for standard genome sequencing and annotation.</title>
        <authorList>
            <consortium name="The Broad Institute Genomics Platform"/>
            <consortium name="The Broad Institute Genome Sequencing Center for Infectious Disease"/>
            <person name="Wu L."/>
            <person name="Ma J."/>
        </authorList>
    </citation>
    <scope>NUCLEOTIDE SEQUENCE [LARGE SCALE GENOMIC DNA]</scope>
    <source>
        <strain evidence="11">CGMCC 1.12237</strain>
    </source>
</reference>
<evidence type="ECO:0000256" key="5">
    <source>
        <dbReference type="ARBA" id="ARBA00022989"/>
    </source>
</evidence>
<feature type="transmembrane region" description="Helical" evidence="7">
    <location>
        <begin position="12"/>
        <end position="34"/>
    </location>
</feature>
<keyword evidence="4 10" id="KW-0067">ATP-binding</keyword>
<feature type="transmembrane region" description="Helical" evidence="7">
    <location>
        <begin position="278"/>
        <end position="297"/>
    </location>
</feature>
<keyword evidence="6 7" id="KW-0472">Membrane</keyword>
<name>A0ABW0LC27_9BACI</name>
<feature type="domain" description="ABC transmembrane type-1" evidence="9">
    <location>
        <begin position="20"/>
        <end position="298"/>
    </location>
</feature>
<evidence type="ECO:0000256" key="7">
    <source>
        <dbReference type="SAM" id="Phobius"/>
    </source>
</evidence>
<dbReference type="CDD" id="cd18548">
    <property type="entry name" value="ABC_6TM_Tm287_like"/>
    <property type="match status" value="1"/>
</dbReference>
<dbReference type="Pfam" id="PF00005">
    <property type="entry name" value="ABC_tran"/>
    <property type="match status" value="1"/>
</dbReference>
<dbReference type="SUPFAM" id="SSF52540">
    <property type="entry name" value="P-loop containing nucleoside triphosphate hydrolases"/>
    <property type="match status" value="1"/>
</dbReference>
<dbReference type="InterPro" id="IPR003593">
    <property type="entry name" value="AAA+_ATPase"/>
</dbReference>
<dbReference type="SMART" id="SM00382">
    <property type="entry name" value="AAA"/>
    <property type="match status" value="1"/>
</dbReference>
<keyword evidence="2 7" id="KW-0812">Transmembrane</keyword>
<evidence type="ECO:0000256" key="1">
    <source>
        <dbReference type="ARBA" id="ARBA00004651"/>
    </source>
</evidence>
<keyword evidence="3" id="KW-0547">Nucleotide-binding</keyword>
<accession>A0ABW0LC27</accession>
<protein>
    <submittedName>
        <fullName evidence="10">ABC transporter ATP-binding protein</fullName>
    </submittedName>
</protein>
<dbReference type="PANTHER" id="PTHR43394">
    <property type="entry name" value="ATP-DEPENDENT PERMEASE MDL1, MITOCHONDRIAL"/>
    <property type="match status" value="1"/>
</dbReference>
<evidence type="ECO:0000259" key="9">
    <source>
        <dbReference type="PROSITE" id="PS50929"/>
    </source>
</evidence>
<feature type="domain" description="ABC transporter" evidence="8">
    <location>
        <begin position="333"/>
        <end position="566"/>
    </location>
</feature>
<dbReference type="InterPro" id="IPR036640">
    <property type="entry name" value="ABC1_TM_sf"/>
</dbReference>
<dbReference type="Pfam" id="PF00664">
    <property type="entry name" value="ABC_membrane"/>
    <property type="match status" value="1"/>
</dbReference>
<feature type="transmembrane region" description="Helical" evidence="7">
    <location>
        <begin position="157"/>
        <end position="175"/>
    </location>
</feature>
<dbReference type="RefSeq" id="WP_382346841.1">
    <property type="nucleotide sequence ID" value="NZ_JBHSMC010000001.1"/>
</dbReference>
<evidence type="ECO:0000259" key="8">
    <source>
        <dbReference type="PROSITE" id="PS50893"/>
    </source>
</evidence>
<comment type="caution">
    <text evidence="10">The sequence shown here is derived from an EMBL/GenBank/DDBJ whole genome shotgun (WGS) entry which is preliminary data.</text>
</comment>
<keyword evidence="11" id="KW-1185">Reference proteome</keyword>
<dbReference type="PROSITE" id="PS50929">
    <property type="entry name" value="ABC_TM1F"/>
    <property type="match status" value="1"/>
</dbReference>
<comment type="subcellular location">
    <subcellularLocation>
        <location evidence="1">Cell membrane</location>
        <topology evidence="1">Multi-pass membrane protein</topology>
    </subcellularLocation>
</comment>
<dbReference type="Proteomes" id="UP001596147">
    <property type="component" value="Unassembled WGS sequence"/>
</dbReference>
<feature type="transmembrane region" description="Helical" evidence="7">
    <location>
        <begin position="235"/>
        <end position="258"/>
    </location>
</feature>
<evidence type="ECO:0000256" key="4">
    <source>
        <dbReference type="ARBA" id="ARBA00022840"/>
    </source>
</evidence>
<sequence>MRKILSFLKPYPLAMVIAWVLMLLELVVELTHPIFMGKIIDQGIMKEDMGAVSYWGLIMIGMSLLGFIAGIINSFVSSHVSQSFGFDVRAGLFKKVQSFSFHNLAQYETSSLITRLTNDITQVQNTIHMSLRIAFRAPLLVIGAVAMALIVNWKLALILVVPIPLLIVLLVWMMSRSGKLFKRVQNKLDKVNNVMQENLIGMRLVKAFRRKEFEENRFNTANTNLRNETMKALRLVELVGPTLLFVMNIGILLIIWFGSFEVNQNGLLVGELVTLINYGFRITAALGMLTWITMAFARGRASAQRISEVLNTEEDFENNNIPSTTSKIRYGKVDFENVSFTYPGTNTPVLQDISFTVEAGDRVAVMGATGSGKSTLFQLIPRLYDTTKGCIRIDGIDIKKMDLKTLRKQMGFVPQEAILFTGSVKENISWGKDDATMEEIIESMEDAQIYETIMRLPNTYETKIGQKGVNFSGGQKQRLSIARALIRKPKLLFLDDSTSALDMRTEAKLLQALDKFDCTTFIITQKITTAKAADQILLLDEGRLVANGSHDSLLATSELYKAIYQSQNAKEVL</sequence>
<organism evidence="10 11">
    <name type="scientific">Lederbergia graminis</name>
    <dbReference type="NCBI Taxonomy" id="735518"/>
    <lineage>
        <taxon>Bacteria</taxon>
        <taxon>Bacillati</taxon>
        <taxon>Bacillota</taxon>
        <taxon>Bacilli</taxon>
        <taxon>Bacillales</taxon>
        <taxon>Bacillaceae</taxon>
        <taxon>Lederbergia</taxon>
    </lineage>
</organism>
<dbReference type="InterPro" id="IPR017871">
    <property type="entry name" value="ABC_transporter-like_CS"/>
</dbReference>
<evidence type="ECO:0000256" key="6">
    <source>
        <dbReference type="ARBA" id="ARBA00023136"/>
    </source>
</evidence>
<evidence type="ECO:0000256" key="3">
    <source>
        <dbReference type="ARBA" id="ARBA00022741"/>
    </source>
</evidence>
<evidence type="ECO:0000256" key="2">
    <source>
        <dbReference type="ARBA" id="ARBA00022692"/>
    </source>
</evidence>
<evidence type="ECO:0000313" key="10">
    <source>
        <dbReference type="EMBL" id="MFC5463414.1"/>
    </source>
</evidence>
<dbReference type="InterPro" id="IPR027417">
    <property type="entry name" value="P-loop_NTPase"/>
</dbReference>
<proteinExistence type="predicted"/>
<dbReference type="InterPro" id="IPR003439">
    <property type="entry name" value="ABC_transporter-like_ATP-bd"/>
</dbReference>
<gene>
    <name evidence="10" type="ORF">ACFPM4_01465</name>
</gene>
<feature type="transmembrane region" description="Helical" evidence="7">
    <location>
        <begin position="133"/>
        <end position="151"/>
    </location>
</feature>
<dbReference type="Gene3D" id="3.40.50.300">
    <property type="entry name" value="P-loop containing nucleotide triphosphate hydrolases"/>
    <property type="match status" value="1"/>
</dbReference>
<dbReference type="GO" id="GO:0005524">
    <property type="term" value="F:ATP binding"/>
    <property type="evidence" value="ECO:0007669"/>
    <property type="project" value="UniProtKB-KW"/>
</dbReference>
<dbReference type="EMBL" id="JBHSMC010000001">
    <property type="protein sequence ID" value="MFC5463414.1"/>
    <property type="molecule type" value="Genomic_DNA"/>
</dbReference>
<keyword evidence="5 7" id="KW-1133">Transmembrane helix</keyword>
<dbReference type="PROSITE" id="PS00211">
    <property type="entry name" value="ABC_TRANSPORTER_1"/>
    <property type="match status" value="1"/>
</dbReference>
<dbReference type="PANTHER" id="PTHR43394:SF1">
    <property type="entry name" value="ATP-BINDING CASSETTE SUB-FAMILY B MEMBER 10, MITOCHONDRIAL"/>
    <property type="match status" value="1"/>
</dbReference>
<evidence type="ECO:0000313" key="11">
    <source>
        <dbReference type="Proteomes" id="UP001596147"/>
    </source>
</evidence>
<dbReference type="SUPFAM" id="SSF90123">
    <property type="entry name" value="ABC transporter transmembrane region"/>
    <property type="match status" value="1"/>
</dbReference>
<dbReference type="InterPro" id="IPR039421">
    <property type="entry name" value="Type_1_exporter"/>
</dbReference>
<dbReference type="InterPro" id="IPR011527">
    <property type="entry name" value="ABC1_TM_dom"/>
</dbReference>